<keyword evidence="2" id="KW-0472">Membrane</keyword>
<sequence length="243" mass="27755">MYHLKKKTIVDSSGYMVLVILGMLYVSIMICNAVLTNRYIGNDAVFVLGGSFTSPLIFILDNIIAEIYGYNLTRSMIYTAFVAQTFFVVICQIVLMTPHPEFFKEQNYYAHVLGYSLVRINFSGLLAYIIANLVNSRILSRWKVLLKGKYFWLRSLGASIVAEVLYSFIAILMMELASIPFKHILKVVLLSFSIKAFYSVVLAAPANILVKYLKDYTGIDVYDFPNRFTPFVYSRNVKDFLND</sequence>
<name>A0A364LJJ0_9GAMM</name>
<feature type="transmembrane region" description="Helical" evidence="2">
    <location>
        <begin position="108"/>
        <end position="130"/>
    </location>
</feature>
<evidence type="ECO:0000256" key="2">
    <source>
        <dbReference type="SAM" id="Phobius"/>
    </source>
</evidence>
<feature type="transmembrane region" description="Helical" evidence="2">
    <location>
        <begin position="184"/>
        <end position="204"/>
    </location>
</feature>
<gene>
    <name evidence="3" type="ORF">B1207_07700</name>
</gene>
<dbReference type="InterPro" id="IPR003744">
    <property type="entry name" value="YhhQ"/>
</dbReference>
<accession>A0A364LJJ0</accession>
<organism evidence="3 4">
    <name type="scientific">Legionella quinlivanii</name>
    <dbReference type="NCBI Taxonomy" id="45073"/>
    <lineage>
        <taxon>Bacteria</taxon>
        <taxon>Pseudomonadati</taxon>
        <taxon>Pseudomonadota</taxon>
        <taxon>Gammaproteobacteria</taxon>
        <taxon>Legionellales</taxon>
        <taxon>Legionellaceae</taxon>
        <taxon>Legionella</taxon>
    </lineage>
</organism>
<dbReference type="EMBL" id="MVJN01000005">
    <property type="protein sequence ID" value="RAP36678.1"/>
    <property type="molecule type" value="Genomic_DNA"/>
</dbReference>
<proteinExistence type="predicted"/>
<feature type="transmembrane region" description="Helical" evidence="2">
    <location>
        <begin position="47"/>
        <end position="65"/>
    </location>
</feature>
<dbReference type="PANTHER" id="PTHR34300:SF2">
    <property type="entry name" value="QUEUOSINE PRECURSOR TRANSPORTER-RELATED"/>
    <property type="match status" value="1"/>
</dbReference>
<dbReference type="Proteomes" id="UP000249458">
    <property type="component" value="Unassembled WGS sequence"/>
</dbReference>
<evidence type="ECO:0000256" key="1">
    <source>
        <dbReference type="NCBIfam" id="TIGR00697"/>
    </source>
</evidence>
<dbReference type="NCBIfam" id="TIGR00697">
    <property type="entry name" value="queuosine precursor transporter"/>
    <property type="match status" value="1"/>
</dbReference>
<comment type="caution">
    <text evidence="3">The sequence shown here is derived from an EMBL/GenBank/DDBJ whole genome shotgun (WGS) entry which is preliminary data.</text>
</comment>
<keyword evidence="2" id="KW-0812">Transmembrane</keyword>
<reference evidence="3 4" key="1">
    <citation type="submission" date="2017-02" db="EMBL/GenBank/DDBJ databases">
        <title>Legionella quilivanii strain from human: case report and whole genome sequencing analysis.</title>
        <authorList>
            <person name="Lalancette C."/>
            <person name="Leduc J.-M."/>
            <person name="Levesque S."/>
            <person name="Fournier E."/>
            <person name="Saoud J."/>
            <person name="Faucher S.P."/>
            <person name="Bernard K."/>
            <person name="Martineau C."/>
            <person name="Longtin J."/>
        </authorList>
    </citation>
    <scope>NUCLEOTIDE SEQUENCE [LARGE SCALE GENOMIC DNA]</scope>
    <source>
        <strain evidence="3 4">ID143958</strain>
    </source>
</reference>
<protein>
    <recommendedName>
        <fullName evidence="1">Queuosine precursor transporter</fullName>
    </recommendedName>
</protein>
<dbReference type="Pfam" id="PF02592">
    <property type="entry name" value="Vut_1"/>
    <property type="match status" value="1"/>
</dbReference>
<feature type="transmembrane region" description="Helical" evidence="2">
    <location>
        <begin position="12"/>
        <end position="35"/>
    </location>
</feature>
<dbReference type="PANTHER" id="PTHR34300">
    <property type="entry name" value="QUEUOSINE PRECURSOR TRANSPORTER-RELATED"/>
    <property type="match status" value="1"/>
</dbReference>
<evidence type="ECO:0000313" key="4">
    <source>
        <dbReference type="Proteomes" id="UP000249458"/>
    </source>
</evidence>
<evidence type="ECO:0000313" key="3">
    <source>
        <dbReference type="EMBL" id="RAP36678.1"/>
    </source>
</evidence>
<feature type="transmembrane region" description="Helical" evidence="2">
    <location>
        <begin position="77"/>
        <end position="96"/>
    </location>
</feature>
<feature type="transmembrane region" description="Helical" evidence="2">
    <location>
        <begin position="151"/>
        <end position="172"/>
    </location>
</feature>
<dbReference type="AlphaFoldDB" id="A0A364LJJ0"/>
<keyword evidence="2" id="KW-1133">Transmembrane helix</keyword>
<dbReference type="RefSeq" id="WP_112219405.1">
    <property type="nucleotide sequence ID" value="NZ_MVJN01000005.1"/>
</dbReference>